<keyword evidence="5" id="KW-0539">Nucleus</keyword>
<dbReference type="GO" id="GO:0005737">
    <property type="term" value="C:cytoplasm"/>
    <property type="evidence" value="ECO:0007669"/>
    <property type="project" value="TreeGrafter"/>
</dbReference>
<name>A0A498MD01_LABRO</name>
<evidence type="ECO:0000256" key="1">
    <source>
        <dbReference type="ARBA" id="ARBA00004123"/>
    </source>
</evidence>
<evidence type="ECO:0000259" key="9">
    <source>
        <dbReference type="PROSITE" id="PS51154"/>
    </source>
</evidence>
<evidence type="ECO:0000256" key="2">
    <source>
        <dbReference type="ARBA" id="ARBA00022676"/>
    </source>
</evidence>
<evidence type="ECO:0000313" key="10">
    <source>
        <dbReference type="EMBL" id="RXN19009.1"/>
    </source>
</evidence>
<keyword evidence="11" id="KW-1185">Reference proteome</keyword>
<dbReference type="Proteomes" id="UP000290572">
    <property type="component" value="Unassembled WGS sequence"/>
</dbReference>
<dbReference type="GO" id="GO:0005634">
    <property type="term" value="C:nucleus"/>
    <property type="evidence" value="ECO:0007669"/>
    <property type="project" value="UniProtKB-SubCell"/>
</dbReference>
<dbReference type="PANTHER" id="PTHR14453:SF107">
    <property type="entry name" value="POLY [ADP-RIBOSE] POLYMERASE"/>
    <property type="match status" value="1"/>
</dbReference>
<sequence length="852" mass="94145">MKDDLSKAVKQANREGVQVELKYQDESSSDAKVQLVGYTTEVSKLKNIVLQYKKNNQNHHASLPLPRPEMAEYFTEILALADSLDSLDSVVSMASTDSLDNKINIKVVIGSLKQQQMVQTNMTSTLIGSSLLNKAWKQLQNNFNNAKGRHTLKPGEVLQVDATPALGCSKVFFIECAQKGNKHISEKALHSGLGRVFQLCEQNSLGSVALAVLGPGIVLSIPVKDAVNILTREICKFLSGPTGQLHTICIPTMPNYCNSEEMFQTVHALFHSLTSDLDEIIMIVDGIEVHLVFGDITNETTDAVVNTTDFKDFQTAGVCKDILTKAGPQIQAQLTGAQVASGQIFTTLPEGFPCRTLMHVCGLRDPAVIKTLAKEIVVQCERGRYRSVAIPAICTGQGGLDPSVVAKSILEGVKEGIQGANLQHLKNIRIILLKINVFLEFKATALQIFGVSSLLTAPAPLAPTSATRRGRSATTSGHWASTRMSRSHSLPGALNLSDLATSLPDTESRAVFLVIGYSDAEVSDACRELKRVYDNQCTTQTFTPDEMNCLTSDEMDQLLFKVDLLHLQVETKSSEQWVVKGLKDGVNEVLKLIKDAPLRQKVPQDMNFKLEKKDVKDGFVDTQGVQWTVDLRKMEATSCDSGQVTALKRLENLLDFALPIYWDNMNQSETSKVIELDQSSAEYETVKMDFRRTVTKTVLKIERIQNINLRRLYEMRKKELENRNDSMGAGERILYHGTSKESCTSIMKTNFNRSLAGQNATIYGQGTYFAVNASYSANPIYAVPAADGNQYMFVARVLTGYHAQGRADMKTPPVRVAPDHLYDSVVDNTLNPSMFVVFHDCQAYPDYLITFK</sequence>
<dbReference type="CDD" id="cd01439">
    <property type="entry name" value="TCCD_inducible_PARP_like"/>
    <property type="match status" value="1"/>
</dbReference>
<dbReference type="SUPFAM" id="SSF56399">
    <property type="entry name" value="ADP-ribosylation"/>
    <property type="match status" value="1"/>
</dbReference>
<gene>
    <name evidence="10" type="ORF">ROHU_007490</name>
</gene>
<dbReference type="GO" id="GO:0003714">
    <property type="term" value="F:transcription corepressor activity"/>
    <property type="evidence" value="ECO:0007669"/>
    <property type="project" value="TreeGrafter"/>
</dbReference>
<feature type="domain" description="Macro" evidence="9">
    <location>
        <begin position="276"/>
        <end position="449"/>
    </location>
</feature>
<dbReference type="Gene3D" id="3.40.220.10">
    <property type="entry name" value="Leucine Aminopeptidase, subunit E, domain 1"/>
    <property type="match status" value="2"/>
</dbReference>
<dbReference type="AlphaFoldDB" id="A0A498MD01"/>
<comment type="subcellular location">
    <subcellularLocation>
        <location evidence="1">Nucleus</location>
    </subcellularLocation>
</comment>
<proteinExistence type="inferred from homology"/>
<dbReference type="InterPro" id="IPR052056">
    <property type="entry name" value="Mono-ARTD/PARP"/>
</dbReference>
<keyword evidence="3 7" id="KW-0808">Transferase</keyword>
<evidence type="ECO:0000256" key="4">
    <source>
        <dbReference type="ARBA" id="ARBA00023027"/>
    </source>
</evidence>
<comment type="caution">
    <text evidence="10">The sequence shown here is derived from an EMBL/GenBank/DDBJ whole genome shotgun (WGS) entry which is preliminary data.</text>
</comment>
<dbReference type="InterPro" id="IPR012317">
    <property type="entry name" value="Poly(ADP-ribose)pol_cat_dom"/>
</dbReference>
<evidence type="ECO:0000313" key="11">
    <source>
        <dbReference type="Proteomes" id="UP000290572"/>
    </source>
</evidence>
<protein>
    <recommendedName>
        <fullName evidence="7">Poly [ADP-ribose] polymerase</fullName>
        <shortName evidence="7">PARP</shortName>
        <ecNumber evidence="7">2.4.2.-</ecNumber>
    </recommendedName>
</protein>
<dbReference type="GO" id="GO:0070212">
    <property type="term" value="P:protein poly-ADP-ribosylation"/>
    <property type="evidence" value="ECO:0007669"/>
    <property type="project" value="TreeGrafter"/>
</dbReference>
<comment type="similarity">
    <text evidence="6">Belongs to the ARTD/PARP family.</text>
</comment>
<keyword evidence="4 7" id="KW-0520">NAD</keyword>
<dbReference type="STRING" id="84645.A0A498MD01"/>
<dbReference type="FunFam" id="3.90.228.10:FF:000008">
    <property type="entry name" value="Poly [ADP-ribose] polymerase"/>
    <property type="match status" value="1"/>
</dbReference>
<keyword evidence="2 7" id="KW-0328">Glycosyltransferase</keyword>
<feature type="domain" description="PARP catalytic" evidence="8">
    <location>
        <begin position="658"/>
        <end position="852"/>
    </location>
</feature>
<dbReference type="EMBL" id="QBIY01012687">
    <property type="protein sequence ID" value="RXN19009.1"/>
    <property type="molecule type" value="Genomic_DNA"/>
</dbReference>
<organism evidence="10 11">
    <name type="scientific">Labeo rohita</name>
    <name type="common">Indian major carp</name>
    <name type="synonym">Cyprinus rohita</name>
    <dbReference type="NCBI Taxonomy" id="84645"/>
    <lineage>
        <taxon>Eukaryota</taxon>
        <taxon>Metazoa</taxon>
        <taxon>Chordata</taxon>
        <taxon>Craniata</taxon>
        <taxon>Vertebrata</taxon>
        <taxon>Euteleostomi</taxon>
        <taxon>Actinopterygii</taxon>
        <taxon>Neopterygii</taxon>
        <taxon>Teleostei</taxon>
        <taxon>Ostariophysi</taxon>
        <taxon>Cypriniformes</taxon>
        <taxon>Cyprinidae</taxon>
        <taxon>Labeoninae</taxon>
        <taxon>Labeonini</taxon>
        <taxon>Labeo</taxon>
    </lineage>
</organism>
<evidence type="ECO:0000259" key="8">
    <source>
        <dbReference type="PROSITE" id="PS51059"/>
    </source>
</evidence>
<evidence type="ECO:0000256" key="3">
    <source>
        <dbReference type="ARBA" id="ARBA00022679"/>
    </source>
</evidence>
<dbReference type="EC" id="2.4.2.-" evidence="7"/>
<dbReference type="PROSITE" id="PS51059">
    <property type="entry name" value="PARP_CATALYTIC"/>
    <property type="match status" value="1"/>
</dbReference>
<dbReference type="GO" id="GO:0010629">
    <property type="term" value="P:negative regulation of gene expression"/>
    <property type="evidence" value="ECO:0007669"/>
    <property type="project" value="TreeGrafter"/>
</dbReference>
<evidence type="ECO:0000256" key="6">
    <source>
        <dbReference type="ARBA" id="ARBA00024347"/>
    </source>
</evidence>
<dbReference type="Gene3D" id="3.90.228.10">
    <property type="match status" value="1"/>
</dbReference>
<dbReference type="Pfam" id="PF01661">
    <property type="entry name" value="Macro"/>
    <property type="match status" value="1"/>
</dbReference>
<evidence type="ECO:0000256" key="5">
    <source>
        <dbReference type="ARBA" id="ARBA00023242"/>
    </source>
</evidence>
<dbReference type="InterPro" id="IPR043472">
    <property type="entry name" value="Macro_dom-like"/>
</dbReference>
<reference evidence="10 11" key="1">
    <citation type="submission" date="2018-03" db="EMBL/GenBank/DDBJ databases">
        <title>Draft genome sequence of Rohu Carp (Labeo rohita).</title>
        <authorList>
            <person name="Das P."/>
            <person name="Kushwaha B."/>
            <person name="Joshi C.G."/>
            <person name="Kumar D."/>
            <person name="Nagpure N.S."/>
            <person name="Sahoo L."/>
            <person name="Das S.P."/>
            <person name="Bit A."/>
            <person name="Patnaik S."/>
            <person name="Meher P.K."/>
            <person name="Jayasankar P."/>
            <person name="Koringa P.G."/>
            <person name="Patel N.V."/>
            <person name="Hinsu A.T."/>
            <person name="Kumar R."/>
            <person name="Pandey M."/>
            <person name="Agarwal S."/>
            <person name="Srivastava S."/>
            <person name="Singh M."/>
            <person name="Iquebal M.A."/>
            <person name="Jaiswal S."/>
            <person name="Angadi U.B."/>
            <person name="Kumar N."/>
            <person name="Raza M."/>
            <person name="Shah T.M."/>
            <person name="Rai A."/>
            <person name="Jena J.K."/>
        </authorList>
    </citation>
    <scope>NUCLEOTIDE SEQUENCE [LARGE SCALE GENOMIC DNA]</scope>
    <source>
        <strain evidence="10">DASCIFA01</strain>
        <tissue evidence="10">Testis</tissue>
    </source>
</reference>
<dbReference type="SMART" id="SM00506">
    <property type="entry name" value="A1pp"/>
    <property type="match status" value="1"/>
</dbReference>
<dbReference type="GO" id="GO:0003950">
    <property type="term" value="F:NAD+ poly-ADP-ribosyltransferase activity"/>
    <property type="evidence" value="ECO:0007669"/>
    <property type="project" value="UniProtKB-UniRule"/>
</dbReference>
<dbReference type="InterPro" id="IPR002589">
    <property type="entry name" value="Macro_dom"/>
</dbReference>
<dbReference type="Pfam" id="PF00644">
    <property type="entry name" value="PARP"/>
    <property type="match status" value="1"/>
</dbReference>
<evidence type="ECO:0000256" key="7">
    <source>
        <dbReference type="RuleBase" id="RU362114"/>
    </source>
</evidence>
<dbReference type="PROSITE" id="PS51154">
    <property type="entry name" value="MACRO"/>
    <property type="match status" value="1"/>
</dbReference>
<dbReference type="GO" id="GO:1990404">
    <property type="term" value="F:NAD+-protein mono-ADP-ribosyltransferase activity"/>
    <property type="evidence" value="ECO:0007669"/>
    <property type="project" value="TreeGrafter"/>
</dbReference>
<dbReference type="SUPFAM" id="SSF52949">
    <property type="entry name" value="Macro domain-like"/>
    <property type="match status" value="2"/>
</dbReference>
<accession>A0A498MD01</accession>
<dbReference type="PANTHER" id="PTHR14453">
    <property type="entry name" value="PARP/ZINC FINGER CCCH TYPE DOMAIN CONTAINING PROTEIN"/>
    <property type="match status" value="1"/>
</dbReference>